<name>A0A6I2M9M6_9BACI</name>
<accession>A0A6I2M9M6</accession>
<dbReference type="AlphaFoldDB" id="A0A6I2M9M6"/>
<evidence type="ECO:0000259" key="1">
    <source>
        <dbReference type="Pfam" id="PF08281"/>
    </source>
</evidence>
<proteinExistence type="predicted"/>
<comment type="caution">
    <text evidence="2">The sequence shown here is derived from an EMBL/GenBank/DDBJ whole genome shotgun (WGS) entry which is preliminary data.</text>
</comment>
<dbReference type="Gene3D" id="1.10.10.10">
    <property type="entry name" value="Winged helix-like DNA-binding domain superfamily/Winged helix DNA-binding domain"/>
    <property type="match status" value="1"/>
</dbReference>
<dbReference type="SUPFAM" id="SSF88659">
    <property type="entry name" value="Sigma3 and sigma4 domains of RNA polymerase sigma factors"/>
    <property type="match status" value="1"/>
</dbReference>
<dbReference type="GO" id="GO:0003899">
    <property type="term" value="F:DNA-directed RNA polymerase activity"/>
    <property type="evidence" value="ECO:0007669"/>
    <property type="project" value="UniProtKB-EC"/>
</dbReference>
<keyword evidence="3" id="KW-1185">Reference proteome</keyword>
<dbReference type="InterPro" id="IPR036388">
    <property type="entry name" value="WH-like_DNA-bd_sf"/>
</dbReference>
<keyword evidence="2" id="KW-0548">Nucleotidyltransferase</keyword>
<protein>
    <submittedName>
        <fullName evidence="2">Fis family transcriptional regulator</fullName>
        <ecNumber evidence="2">2.7.7.6</ecNumber>
    </submittedName>
</protein>
<organism evidence="2 3">
    <name type="scientific">Metabacillus idriensis</name>
    <dbReference type="NCBI Taxonomy" id="324768"/>
    <lineage>
        <taxon>Bacteria</taxon>
        <taxon>Bacillati</taxon>
        <taxon>Bacillota</taxon>
        <taxon>Bacilli</taxon>
        <taxon>Bacillales</taxon>
        <taxon>Bacillaceae</taxon>
        <taxon>Metabacillus</taxon>
    </lineage>
</organism>
<reference evidence="2 3" key="1">
    <citation type="submission" date="2019-11" db="EMBL/GenBank/DDBJ databases">
        <title>Bacillus idriensis genome.</title>
        <authorList>
            <person name="Konopka E.N."/>
            <person name="Newman J.D."/>
        </authorList>
    </citation>
    <scope>NUCLEOTIDE SEQUENCE [LARGE SCALE GENOMIC DNA]</scope>
    <source>
        <strain evidence="2 3">DSM 19097</strain>
    </source>
</reference>
<dbReference type="EC" id="2.7.7.6" evidence="2"/>
<dbReference type="GO" id="GO:0006352">
    <property type="term" value="P:DNA-templated transcription initiation"/>
    <property type="evidence" value="ECO:0007669"/>
    <property type="project" value="InterPro"/>
</dbReference>
<gene>
    <name evidence="2" type="ORF">GJU41_12670</name>
</gene>
<dbReference type="EMBL" id="WKKF01000002">
    <property type="protein sequence ID" value="MRX54828.1"/>
    <property type="molecule type" value="Genomic_DNA"/>
</dbReference>
<dbReference type="InterPro" id="IPR013324">
    <property type="entry name" value="RNA_pol_sigma_r3/r4-like"/>
</dbReference>
<dbReference type="CDD" id="cd06171">
    <property type="entry name" value="Sigma70_r4"/>
    <property type="match status" value="1"/>
</dbReference>
<dbReference type="InterPro" id="IPR013249">
    <property type="entry name" value="RNA_pol_sigma70_r4_t2"/>
</dbReference>
<feature type="domain" description="RNA polymerase sigma factor 70 region 4 type 2" evidence="1">
    <location>
        <begin position="101"/>
        <end position="153"/>
    </location>
</feature>
<dbReference type="NCBIfam" id="NF005385">
    <property type="entry name" value="PRK06930.1"/>
    <property type="match status" value="1"/>
</dbReference>
<evidence type="ECO:0000313" key="3">
    <source>
        <dbReference type="Proteomes" id="UP000441585"/>
    </source>
</evidence>
<dbReference type="GO" id="GO:0003677">
    <property type="term" value="F:DNA binding"/>
    <property type="evidence" value="ECO:0007669"/>
    <property type="project" value="InterPro"/>
</dbReference>
<dbReference type="Proteomes" id="UP000441585">
    <property type="component" value="Unassembled WGS sequence"/>
</dbReference>
<keyword evidence="2" id="KW-0808">Transferase</keyword>
<evidence type="ECO:0000313" key="2">
    <source>
        <dbReference type="EMBL" id="MRX54828.1"/>
    </source>
</evidence>
<dbReference type="GO" id="GO:0016987">
    <property type="term" value="F:sigma factor activity"/>
    <property type="evidence" value="ECO:0007669"/>
    <property type="project" value="InterPro"/>
</dbReference>
<dbReference type="RefSeq" id="WP_154318781.1">
    <property type="nucleotide sequence ID" value="NZ_CAJGAA010000002.1"/>
</dbReference>
<sequence length="165" mass="19198">MLKKLLWEYKQSLRFARQMKKKLQSIAKPTLRDQEDITIINSMISDLEYEIEWLISGRNPDARRGIDKNGVYLTDPAILDVLPVHQTYKAIAKNLSDFEKELIEDALCTLSEREKDAFLMIKVEGLTFEYAAELMGIKKTSVQNHVERAIKKIEHRKKESLFLVS</sequence>
<dbReference type="Pfam" id="PF08281">
    <property type="entry name" value="Sigma70_r4_2"/>
    <property type="match status" value="1"/>
</dbReference>